<sequence length="133" mass="14483">MAHDFLSPEWLEAARQIRESLGDIGPAPVELVMNLIVTEVPFSSQEIQANLDTRVGTLVLEEGHAADPHLTVTITWATAKALLIDGQPQAAMSAFMAGKIRVEGDMSKLVALQNQKPDPRAEQVLSRLKQITS</sequence>
<dbReference type="InterPro" id="IPR003033">
    <property type="entry name" value="SCP2_sterol-bd_dom"/>
</dbReference>
<reference evidence="2" key="1">
    <citation type="submission" date="2020-05" db="EMBL/GenBank/DDBJ databases">
        <authorList>
            <person name="Chiriac C."/>
            <person name="Salcher M."/>
            <person name="Ghai R."/>
            <person name="Kavagutti S V."/>
        </authorList>
    </citation>
    <scope>NUCLEOTIDE SEQUENCE</scope>
</reference>
<dbReference type="AlphaFoldDB" id="A0A6J7D803"/>
<evidence type="ECO:0000259" key="1">
    <source>
        <dbReference type="Pfam" id="PF02036"/>
    </source>
</evidence>
<dbReference type="Pfam" id="PF02036">
    <property type="entry name" value="SCP2"/>
    <property type="match status" value="1"/>
</dbReference>
<dbReference type="Gene3D" id="3.30.1050.10">
    <property type="entry name" value="SCP2 sterol-binding domain"/>
    <property type="match status" value="1"/>
</dbReference>
<protein>
    <submittedName>
        <fullName evidence="2">Unannotated protein</fullName>
    </submittedName>
</protein>
<gene>
    <name evidence="2" type="ORF">UFOPK3381_00576</name>
</gene>
<dbReference type="SUPFAM" id="SSF55718">
    <property type="entry name" value="SCP-like"/>
    <property type="match status" value="1"/>
</dbReference>
<organism evidence="2">
    <name type="scientific">freshwater metagenome</name>
    <dbReference type="NCBI Taxonomy" id="449393"/>
    <lineage>
        <taxon>unclassified sequences</taxon>
        <taxon>metagenomes</taxon>
        <taxon>ecological metagenomes</taxon>
    </lineage>
</organism>
<accession>A0A6J7D803</accession>
<evidence type="ECO:0000313" key="2">
    <source>
        <dbReference type="EMBL" id="CAB4866957.1"/>
    </source>
</evidence>
<dbReference type="InterPro" id="IPR036527">
    <property type="entry name" value="SCP2_sterol-bd_dom_sf"/>
</dbReference>
<feature type="domain" description="SCP2" evidence="1">
    <location>
        <begin position="51"/>
        <end position="114"/>
    </location>
</feature>
<name>A0A6J7D803_9ZZZZ</name>
<dbReference type="EMBL" id="CAFBLN010000017">
    <property type="protein sequence ID" value="CAB4866957.1"/>
    <property type="molecule type" value="Genomic_DNA"/>
</dbReference>
<proteinExistence type="predicted"/>